<gene>
    <name evidence="1" type="ORF">S06H3_25306</name>
</gene>
<dbReference type="SUPFAM" id="SSF54611">
    <property type="entry name" value="SecB-like"/>
    <property type="match status" value="1"/>
</dbReference>
<evidence type="ECO:0008006" key="2">
    <source>
        <dbReference type="Google" id="ProtNLM"/>
    </source>
</evidence>
<reference evidence="1" key="1">
    <citation type="journal article" date="2014" name="Front. Microbiol.">
        <title>High frequency of phylogenetically diverse reductive dehalogenase-homologous genes in deep subseafloor sedimentary metagenomes.</title>
        <authorList>
            <person name="Kawai M."/>
            <person name="Futagami T."/>
            <person name="Toyoda A."/>
            <person name="Takaki Y."/>
            <person name="Nishi S."/>
            <person name="Hori S."/>
            <person name="Arai W."/>
            <person name="Tsubouchi T."/>
            <person name="Morono Y."/>
            <person name="Uchiyama I."/>
            <person name="Ito T."/>
            <person name="Fujiyama A."/>
            <person name="Inagaki F."/>
            <person name="Takami H."/>
        </authorList>
    </citation>
    <scope>NUCLEOTIDE SEQUENCE</scope>
    <source>
        <strain evidence="1">Expedition CK06-06</strain>
    </source>
</reference>
<feature type="non-terminal residue" evidence="1">
    <location>
        <position position="133"/>
    </location>
</feature>
<protein>
    <recommendedName>
        <fullName evidence="2">Preprotein translocase subunit SecB</fullName>
    </recommendedName>
</protein>
<comment type="caution">
    <text evidence="1">The sequence shown here is derived from an EMBL/GenBank/DDBJ whole genome shotgun (WGS) entry which is preliminary data.</text>
</comment>
<organism evidence="1">
    <name type="scientific">marine sediment metagenome</name>
    <dbReference type="NCBI Taxonomy" id="412755"/>
    <lineage>
        <taxon>unclassified sequences</taxon>
        <taxon>metagenomes</taxon>
        <taxon>ecological metagenomes</taxon>
    </lineage>
</organism>
<name>X1N142_9ZZZZ</name>
<dbReference type="EMBL" id="BARV01014563">
    <property type="protein sequence ID" value="GAI20575.1"/>
    <property type="molecule type" value="Genomic_DNA"/>
</dbReference>
<dbReference type="InterPro" id="IPR003708">
    <property type="entry name" value="SecB"/>
</dbReference>
<dbReference type="GO" id="GO:0015031">
    <property type="term" value="P:protein transport"/>
    <property type="evidence" value="ECO:0007669"/>
    <property type="project" value="InterPro"/>
</dbReference>
<dbReference type="PANTHER" id="PTHR36918">
    <property type="match status" value="1"/>
</dbReference>
<dbReference type="Gene3D" id="3.10.420.10">
    <property type="entry name" value="SecB-like"/>
    <property type="match status" value="1"/>
</dbReference>
<accession>X1N142</accession>
<dbReference type="AlphaFoldDB" id="X1N142"/>
<evidence type="ECO:0000313" key="1">
    <source>
        <dbReference type="EMBL" id="GAI20575.1"/>
    </source>
</evidence>
<sequence>MDESKQPGIRFKGVFLSKLKYELPKIEPKKFKYDLNFTDTYKIEDRILISTLTIQLYDRFEIELTGVFEAIEGEENLDLEHFADVNAPALLMPYAREIINNITSRTPLPQLLLPPINIIAIKNEAKNKSEKKK</sequence>
<proteinExistence type="predicted"/>
<dbReference type="InterPro" id="IPR035958">
    <property type="entry name" value="SecB-like_sf"/>
</dbReference>
<dbReference type="GO" id="GO:0051082">
    <property type="term" value="F:unfolded protein binding"/>
    <property type="evidence" value="ECO:0007669"/>
    <property type="project" value="InterPro"/>
</dbReference>
<dbReference type="PANTHER" id="PTHR36918:SF1">
    <property type="entry name" value="PROTEIN-EXPORT PROTEIN SECB"/>
    <property type="match status" value="1"/>
</dbReference>
<dbReference type="GO" id="GO:0051262">
    <property type="term" value="P:protein tetramerization"/>
    <property type="evidence" value="ECO:0007669"/>
    <property type="project" value="InterPro"/>
</dbReference>
<dbReference type="Pfam" id="PF02556">
    <property type="entry name" value="SecB"/>
    <property type="match status" value="1"/>
</dbReference>